<dbReference type="Gene3D" id="2.60.40.10">
    <property type="entry name" value="Immunoglobulins"/>
    <property type="match status" value="1"/>
</dbReference>
<name>A0A803W7K5_FICAL</name>
<keyword evidence="2" id="KW-1185">Reference proteome</keyword>
<protein>
    <recommendedName>
        <fullName evidence="3">Ig-like domain-containing protein</fullName>
    </recommendedName>
</protein>
<accession>A0A803W7K5</accession>
<reference evidence="1" key="1">
    <citation type="submission" date="2025-08" db="UniProtKB">
        <authorList>
            <consortium name="Ensembl"/>
        </authorList>
    </citation>
    <scope>IDENTIFICATION</scope>
</reference>
<dbReference type="Ensembl" id="ENSFALT00000029036.1">
    <property type="protein sequence ID" value="ENSFALP00000030961.1"/>
    <property type="gene ID" value="ENSFALG00000024932.1"/>
</dbReference>
<dbReference type="GeneTree" id="ENSGT00990000204992"/>
<reference evidence="1" key="2">
    <citation type="submission" date="2025-09" db="UniProtKB">
        <authorList>
            <consortium name="Ensembl"/>
        </authorList>
    </citation>
    <scope>IDENTIFICATION</scope>
</reference>
<evidence type="ECO:0008006" key="3">
    <source>
        <dbReference type="Google" id="ProtNLM"/>
    </source>
</evidence>
<dbReference type="SUPFAM" id="SSF48726">
    <property type="entry name" value="Immunoglobulin"/>
    <property type="match status" value="1"/>
</dbReference>
<dbReference type="Proteomes" id="UP000016665">
    <property type="component" value="Unplaced"/>
</dbReference>
<proteinExistence type="predicted"/>
<dbReference type="InterPro" id="IPR036179">
    <property type="entry name" value="Ig-like_dom_sf"/>
</dbReference>
<sequence>MPSAFHSNPNSTLSLIVPIHSTLSQCSPTLSSFIPSRSQCHTSPLPSLPVPCSSSQCVPTLSQCRPSVSISLWHSNSQPGPGCLLCSVMDFYPAKIQLRWFLGHVVASVLVPNGNWISTSSWCCWNPSPGTGRVISSCQVQVLVTKPCFPRTCVMDLHIQ</sequence>
<evidence type="ECO:0000313" key="1">
    <source>
        <dbReference type="Ensembl" id="ENSFALP00000030961.1"/>
    </source>
</evidence>
<dbReference type="InterPro" id="IPR013783">
    <property type="entry name" value="Ig-like_fold"/>
</dbReference>
<dbReference type="AlphaFoldDB" id="A0A803W7K5"/>
<organism evidence="1 2">
    <name type="scientific">Ficedula albicollis</name>
    <name type="common">Collared flycatcher</name>
    <name type="synonym">Muscicapa albicollis</name>
    <dbReference type="NCBI Taxonomy" id="59894"/>
    <lineage>
        <taxon>Eukaryota</taxon>
        <taxon>Metazoa</taxon>
        <taxon>Chordata</taxon>
        <taxon>Craniata</taxon>
        <taxon>Vertebrata</taxon>
        <taxon>Euteleostomi</taxon>
        <taxon>Archelosauria</taxon>
        <taxon>Archosauria</taxon>
        <taxon>Dinosauria</taxon>
        <taxon>Saurischia</taxon>
        <taxon>Theropoda</taxon>
        <taxon>Coelurosauria</taxon>
        <taxon>Aves</taxon>
        <taxon>Neognathae</taxon>
        <taxon>Neoaves</taxon>
        <taxon>Telluraves</taxon>
        <taxon>Australaves</taxon>
        <taxon>Passeriformes</taxon>
        <taxon>Muscicapidae</taxon>
        <taxon>Ficedula</taxon>
    </lineage>
</organism>
<evidence type="ECO:0000313" key="2">
    <source>
        <dbReference type="Proteomes" id="UP000016665"/>
    </source>
</evidence>